<reference evidence="2 3" key="1">
    <citation type="journal article" date="2013" name="Nat. Genet.">
        <title>The genome of the hydatid tapeworm Echinococcus granulosus.</title>
        <authorList>
            <person name="Zheng H."/>
            <person name="Zhang W."/>
            <person name="Zhang L."/>
            <person name="Zhang Z."/>
            <person name="Li J."/>
            <person name="Lu G."/>
            <person name="Zhu Y."/>
            <person name="Wang Y."/>
            <person name="Huang Y."/>
            <person name="Liu J."/>
            <person name="Kang H."/>
            <person name="Chen J."/>
            <person name="Wang L."/>
            <person name="Chen A."/>
            <person name="Yu S."/>
            <person name="Gao Z."/>
            <person name="Jin L."/>
            <person name="Gu W."/>
            <person name="Wang Z."/>
            <person name="Zhao L."/>
            <person name="Shi B."/>
            <person name="Wen H."/>
            <person name="Lin R."/>
            <person name="Jones M.K."/>
            <person name="Brejova B."/>
            <person name="Vinar T."/>
            <person name="Zhao G."/>
            <person name="McManus D.P."/>
            <person name="Chen Z."/>
            <person name="Zhou Y."/>
            <person name="Wang S."/>
        </authorList>
    </citation>
    <scope>NUCLEOTIDE SEQUENCE [LARGE SCALE GENOMIC DNA]</scope>
</reference>
<dbReference type="CTD" id="36344207"/>
<organism evidence="2 3">
    <name type="scientific">Echinococcus granulosus</name>
    <name type="common">Hydatid tapeworm</name>
    <dbReference type="NCBI Taxonomy" id="6210"/>
    <lineage>
        <taxon>Eukaryota</taxon>
        <taxon>Metazoa</taxon>
        <taxon>Spiralia</taxon>
        <taxon>Lophotrochozoa</taxon>
        <taxon>Platyhelminthes</taxon>
        <taxon>Cestoda</taxon>
        <taxon>Eucestoda</taxon>
        <taxon>Cyclophyllidea</taxon>
        <taxon>Taeniidae</taxon>
        <taxon>Echinococcus</taxon>
        <taxon>Echinococcus granulosus group</taxon>
    </lineage>
</organism>
<dbReference type="RefSeq" id="XP_024347827.1">
    <property type="nucleotide sequence ID" value="XM_024497741.1"/>
</dbReference>
<keyword evidence="1" id="KW-0812">Transmembrane</keyword>
<keyword evidence="1" id="KW-1133">Transmembrane helix</keyword>
<evidence type="ECO:0000313" key="2">
    <source>
        <dbReference type="EMBL" id="EUB56631.1"/>
    </source>
</evidence>
<gene>
    <name evidence="2" type="ORF">EGR_08492</name>
</gene>
<accession>W6U8C9</accession>
<dbReference type="AlphaFoldDB" id="W6U8C9"/>
<evidence type="ECO:0000256" key="1">
    <source>
        <dbReference type="SAM" id="Phobius"/>
    </source>
</evidence>
<keyword evidence="1" id="KW-0472">Membrane</keyword>
<keyword evidence="3" id="KW-1185">Reference proteome</keyword>
<proteinExistence type="predicted"/>
<sequence>MHLSVETNVYQLNWLNLSVKIFDLFISFAQLFLFMLKRVIRVEKSSKCGFNEMTLKNSKESARNELGTKSQFTCHQQLVQIYDDNRRFQIARLRRGGVFQFSSVKVSLFHLLELYGDKSLFCVSNVMQEASNRYCLLTIADNIRILSSEGFLR</sequence>
<feature type="transmembrane region" description="Helical" evidence="1">
    <location>
        <begin position="12"/>
        <end position="36"/>
    </location>
</feature>
<comment type="caution">
    <text evidence="2">The sequence shown here is derived from an EMBL/GenBank/DDBJ whole genome shotgun (WGS) entry which is preliminary data.</text>
</comment>
<dbReference type="KEGG" id="egl:EGR_08492"/>
<dbReference type="GeneID" id="36344207"/>
<name>W6U8C9_ECHGR</name>
<dbReference type="EMBL" id="APAU02000108">
    <property type="protein sequence ID" value="EUB56631.1"/>
    <property type="molecule type" value="Genomic_DNA"/>
</dbReference>
<evidence type="ECO:0000313" key="3">
    <source>
        <dbReference type="Proteomes" id="UP000019149"/>
    </source>
</evidence>
<protein>
    <submittedName>
        <fullName evidence="2">Uncharacterized protein</fullName>
    </submittedName>
</protein>
<dbReference type="Proteomes" id="UP000019149">
    <property type="component" value="Unassembled WGS sequence"/>
</dbReference>